<evidence type="ECO:0000313" key="3">
    <source>
        <dbReference type="Proteomes" id="UP000029614"/>
    </source>
</evidence>
<keyword evidence="1" id="KW-0732">Signal</keyword>
<reference evidence="2 3" key="1">
    <citation type="submission" date="2014-07" db="EMBL/GenBank/DDBJ databases">
        <authorList>
            <person name="McCorrison J."/>
            <person name="Sanka R."/>
            <person name="Torralba M."/>
            <person name="Gillis M."/>
            <person name="Haft D.H."/>
            <person name="Methe B."/>
            <person name="Sutton G."/>
            <person name="Nelson K.E."/>
        </authorList>
    </citation>
    <scope>NUCLEOTIDE SEQUENCE [LARGE SCALE GENOMIC DNA]</scope>
    <source>
        <strain evidence="2 3">DNF00058</strain>
    </source>
</reference>
<feature type="chain" id="PRO_5001917500" description="Histidine kinase" evidence="1">
    <location>
        <begin position="19"/>
        <end position="275"/>
    </location>
</feature>
<accession>A0A096AX85</accession>
<comment type="caution">
    <text evidence="2">The sequence shown here is derived from an EMBL/GenBank/DDBJ whole genome shotgun (WGS) entry which is preliminary data.</text>
</comment>
<keyword evidence="3" id="KW-1185">Reference proteome</keyword>
<feature type="signal peptide" evidence="1">
    <location>
        <begin position="1"/>
        <end position="18"/>
    </location>
</feature>
<dbReference type="Proteomes" id="UP000029614">
    <property type="component" value="Unassembled WGS sequence"/>
</dbReference>
<proteinExistence type="predicted"/>
<name>A0A096AX85_9BACT</name>
<gene>
    <name evidence="2" type="ORF">HMPREF9302_07360</name>
</gene>
<dbReference type="AlphaFoldDB" id="A0A096AX85"/>
<protein>
    <recommendedName>
        <fullName evidence="4">Histidine kinase</fullName>
    </recommendedName>
</protein>
<evidence type="ECO:0008006" key="4">
    <source>
        <dbReference type="Google" id="ProtNLM"/>
    </source>
</evidence>
<sequence>MRRIFFIILLMLSISIYAQQNVTTSANDTALVRPIESSQLRGIREATVEEKVFAKQLAYQIEEQRQVDNTLPIVDVNSQAITYNDIYYPIWTNRLWRLHPGLNINLGASAFYNMGKGYFNGGGFSQDVSIQYVTNISPKLTISLGGYLNHITYKGDNYFVGGVNAMLGYRLDDHWSAYAFVQKAFTSNNIIFGYNNYYQPYIGQYRCMGTIAGYGYAGLGYGIIDSRYMDRIGGGITYQWGSNNQNTISINVEFDRLPDYRNNFYNIQRYDYPTY</sequence>
<evidence type="ECO:0000256" key="1">
    <source>
        <dbReference type="SAM" id="SignalP"/>
    </source>
</evidence>
<dbReference type="EMBL" id="JRNU01000038">
    <property type="protein sequence ID" value="KGF51410.1"/>
    <property type="molecule type" value="Genomic_DNA"/>
</dbReference>
<organism evidence="2 3">
    <name type="scientific">Prevotella amnii DNF00058</name>
    <dbReference type="NCBI Taxonomy" id="1401066"/>
    <lineage>
        <taxon>Bacteria</taxon>
        <taxon>Pseudomonadati</taxon>
        <taxon>Bacteroidota</taxon>
        <taxon>Bacteroidia</taxon>
        <taxon>Bacteroidales</taxon>
        <taxon>Prevotellaceae</taxon>
        <taxon>Prevotella</taxon>
    </lineage>
</organism>
<evidence type="ECO:0000313" key="2">
    <source>
        <dbReference type="EMBL" id="KGF51410.1"/>
    </source>
</evidence>